<gene>
    <name evidence="4" type="ORF">EDB81DRAFT_899089</name>
</gene>
<dbReference type="PANTHER" id="PTHR45648:SF22">
    <property type="entry name" value="GDSL LIPASE_ACYLHYDROLASE FAMILY PROTEIN (AFU_ORTHOLOGUE AFUA_4G14700)"/>
    <property type="match status" value="1"/>
</dbReference>
<dbReference type="Pfam" id="PF00657">
    <property type="entry name" value="Lipase_GDSL"/>
    <property type="match status" value="1"/>
</dbReference>
<dbReference type="InterPro" id="IPR051058">
    <property type="entry name" value="GDSL_Est/Lipase"/>
</dbReference>
<dbReference type="GO" id="GO:0016788">
    <property type="term" value="F:hydrolase activity, acting on ester bonds"/>
    <property type="evidence" value="ECO:0007669"/>
    <property type="project" value="InterPro"/>
</dbReference>
<proteinExistence type="predicted"/>
<keyword evidence="1" id="KW-0378">Hydrolase</keyword>
<keyword evidence="3" id="KW-0812">Transmembrane</keyword>
<dbReference type="EMBL" id="JAGMUV010000010">
    <property type="protein sequence ID" value="KAH7141790.1"/>
    <property type="molecule type" value="Genomic_DNA"/>
</dbReference>
<feature type="region of interest" description="Disordered" evidence="2">
    <location>
        <begin position="40"/>
        <end position="64"/>
    </location>
</feature>
<comment type="caution">
    <text evidence="4">The sequence shown here is derived from an EMBL/GenBank/DDBJ whole genome shotgun (WGS) entry which is preliminary data.</text>
</comment>
<sequence length="303" mass="33170">MVGINYIFLLSAGFSSVIATAGMLDTRSIPTSAGLDLNGSSTTQTGFNSNGTQPSPSRPLGNPSLPGWTSSGGLNWVGFDITEFNSSITLSYNFAVGGATTDADLIPPYTTGIRTFVDQVVDYKQLVARESPAWTRENLLVGVWIGNNDVGGTFGNQDAESLYAKVLDRYFEQLEILHACGVNNFVLLAVGPQHETPLMREKTPETNARLAWAVETYNNLMRRNLKAFKKRNRNVKAWMVVTAAAYYRVLNNLAAFGLPDATCTNKDGVSCAWWDNYHPGIEIHHQLGIETARTVGAPWFRVP</sequence>
<dbReference type="Proteomes" id="UP000738349">
    <property type="component" value="Unassembled WGS sequence"/>
</dbReference>
<evidence type="ECO:0000313" key="4">
    <source>
        <dbReference type="EMBL" id="KAH7141790.1"/>
    </source>
</evidence>
<dbReference type="OrthoDB" id="1600564at2759"/>
<dbReference type="PANTHER" id="PTHR45648">
    <property type="entry name" value="GDSL LIPASE/ACYLHYDROLASE FAMILY PROTEIN (AFU_ORTHOLOGUE AFUA_4G14700)"/>
    <property type="match status" value="1"/>
</dbReference>
<keyword evidence="5" id="KW-1185">Reference proteome</keyword>
<feature type="transmembrane region" description="Helical" evidence="3">
    <location>
        <begin position="6"/>
        <end position="24"/>
    </location>
</feature>
<protein>
    <submittedName>
        <fullName evidence="4">Fungal cellulose binding domain-containing protein</fullName>
    </submittedName>
</protein>
<dbReference type="Gene3D" id="3.40.50.1110">
    <property type="entry name" value="SGNH hydrolase"/>
    <property type="match status" value="1"/>
</dbReference>
<reference evidence="4" key="1">
    <citation type="journal article" date="2021" name="Nat. Commun.">
        <title>Genetic determinants of endophytism in the Arabidopsis root mycobiome.</title>
        <authorList>
            <person name="Mesny F."/>
            <person name="Miyauchi S."/>
            <person name="Thiergart T."/>
            <person name="Pickel B."/>
            <person name="Atanasova L."/>
            <person name="Karlsson M."/>
            <person name="Huettel B."/>
            <person name="Barry K.W."/>
            <person name="Haridas S."/>
            <person name="Chen C."/>
            <person name="Bauer D."/>
            <person name="Andreopoulos W."/>
            <person name="Pangilinan J."/>
            <person name="LaButti K."/>
            <person name="Riley R."/>
            <person name="Lipzen A."/>
            <person name="Clum A."/>
            <person name="Drula E."/>
            <person name="Henrissat B."/>
            <person name="Kohler A."/>
            <person name="Grigoriev I.V."/>
            <person name="Martin F.M."/>
            <person name="Hacquard S."/>
        </authorList>
    </citation>
    <scope>NUCLEOTIDE SEQUENCE</scope>
    <source>
        <strain evidence="4">MPI-CAGE-AT-0147</strain>
    </source>
</reference>
<dbReference type="AlphaFoldDB" id="A0A9P9J5D4"/>
<dbReference type="SUPFAM" id="SSF52266">
    <property type="entry name" value="SGNH hydrolase"/>
    <property type="match status" value="1"/>
</dbReference>
<dbReference type="CDD" id="cd01846">
    <property type="entry name" value="fatty_acyltransferase_like"/>
    <property type="match status" value="1"/>
</dbReference>
<accession>A0A9P9J5D4</accession>
<dbReference type="InterPro" id="IPR036514">
    <property type="entry name" value="SGNH_hydro_sf"/>
</dbReference>
<keyword evidence="3" id="KW-0472">Membrane</keyword>
<evidence type="ECO:0000256" key="2">
    <source>
        <dbReference type="SAM" id="MobiDB-lite"/>
    </source>
</evidence>
<dbReference type="InterPro" id="IPR001087">
    <property type="entry name" value="GDSL"/>
</dbReference>
<organism evidence="4 5">
    <name type="scientific">Dactylonectria macrodidyma</name>
    <dbReference type="NCBI Taxonomy" id="307937"/>
    <lineage>
        <taxon>Eukaryota</taxon>
        <taxon>Fungi</taxon>
        <taxon>Dikarya</taxon>
        <taxon>Ascomycota</taxon>
        <taxon>Pezizomycotina</taxon>
        <taxon>Sordariomycetes</taxon>
        <taxon>Hypocreomycetidae</taxon>
        <taxon>Hypocreales</taxon>
        <taxon>Nectriaceae</taxon>
        <taxon>Dactylonectria</taxon>
    </lineage>
</organism>
<feature type="compositionally biased region" description="Polar residues" evidence="2">
    <location>
        <begin position="40"/>
        <end position="55"/>
    </location>
</feature>
<evidence type="ECO:0000313" key="5">
    <source>
        <dbReference type="Proteomes" id="UP000738349"/>
    </source>
</evidence>
<keyword evidence="3" id="KW-1133">Transmembrane helix</keyword>
<name>A0A9P9J5D4_9HYPO</name>
<evidence type="ECO:0000256" key="1">
    <source>
        <dbReference type="ARBA" id="ARBA00022801"/>
    </source>
</evidence>
<evidence type="ECO:0000256" key="3">
    <source>
        <dbReference type="SAM" id="Phobius"/>
    </source>
</evidence>